<feature type="domain" description="HTH merR-type" evidence="2">
    <location>
        <begin position="1"/>
        <end position="69"/>
    </location>
</feature>
<protein>
    <submittedName>
        <fullName evidence="3">MerR family transcriptional regulator</fullName>
    </submittedName>
</protein>
<dbReference type="InterPro" id="IPR000551">
    <property type="entry name" value="MerR-type_HTH_dom"/>
</dbReference>
<dbReference type="InterPro" id="IPR004155">
    <property type="entry name" value="PBS_lyase_HEAT"/>
</dbReference>
<dbReference type="InterPro" id="IPR047057">
    <property type="entry name" value="MerR_fam"/>
</dbReference>
<dbReference type="PANTHER" id="PTHR30204">
    <property type="entry name" value="REDOX-CYCLING DRUG-SENSING TRANSCRIPTIONAL ACTIVATOR SOXR"/>
    <property type="match status" value="1"/>
</dbReference>
<dbReference type="Pfam" id="PF13646">
    <property type="entry name" value="HEAT_2"/>
    <property type="match status" value="1"/>
</dbReference>
<dbReference type="PRINTS" id="PR00040">
    <property type="entry name" value="HTHMERR"/>
</dbReference>
<dbReference type="Gene3D" id="1.10.1660.10">
    <property type="match status" value="1"/>
</dbReference>
<dbReference type="RefSeq" id="WP_162449524.1">
    <property type="nucleotide sequence ID" value="NZ_WLZY01000002.1"/>
</dbReference>
<organism evidence="3 4">
    <name type="scientific">Phytoactinopolyspora mesophila</name>
    <dbReference type="NCBI Taxonomy" id="2650750"/>
    <lineage>
        <taxon>Bacteria</taxon>
        <taxon>Bacillati</taxon>
        <taxon>Actinomycetota</taxon>
        <taxon>Actinomycetes</taxon>
        <taxon>Jiangellales</taxon>
        <taxon>Jiangellaceae</taxon>
        <taxon>Phytoactinopolyspora</taxon>
    </lineage>
</organism>
<comment type="caution">
    <text evidence="3">The sequence shown here is derived from an EMBL/GenBank/DDBJ whole genome shotgun (WGS) entry which is preliminary data.</text>
</comment>
<dbReference type="Pfam" id="PF13411">
    <property type="entry name" value="MerR_1"/>
    <property type="match status" value="1"/>
</dbReference>
<dbReference type="InterPro" id="IPR009061">
    <property type="entry name" value="DNA-bd_dom_put_sf"/>
</dbReference>
<dbReference type="GO" id="GO:0003677">
    <property type="term" value="F:DNA binding"/>
    <property type="evidence" value="ECO:0007669"/>
    <property type="project" value="UniProtKB-KW"/>
</dbReference>
<dbReference type="AlphaFoldDB" id="A0A7K3M0L5"/>
<evidence type="ECO:0000313" key="4">
    <source>
        <dbReference type="Proteomes" id="UP000460435"/>
    </source>
</evidence>
<keyword evidence="4" id="KW-1185">Reference proteome</keyword>
<keyword evidence="1" id="KW-0238">DNA-binding</keyword>
<dbReference type="InterPro" id="IPR011989">
    <property type="entry name" value="ARM-like"/>
</dbReference>
<dbReference type="PROSITE" id="PS50937">
    <property type="entry name" value="HTH_MERR_2"/>
    <property type="match status" value="1"/>
</dbReference>
<dbReference type="SUPFAM" id="SSF46955">
    <property type="entry name" value="Putative DNA-binding domain"/>
    <property type="match status" value="1"/>
</dbReference>
<dbReference type="Proteomes" id="UP000460435">
    <property type="component" value="Unassembled WGS sequence"/>
</dbReference>
<evidence type="ECO:0000259" key="2">
    <source>
        <dbReference type="PROSITE" id="PS50937"/>
    </source>
</evidence>
<dbReference type="Gene3D" id="1.25.10.10">
    <property type="entry name" value="Leucine-rich Repeat Variant"/>
    <property type="match status" value="1"/>
</dbReference>
<dbReference type="PROSITE" id="PS00552">
    <property type="entry name" value="HTH_MERR_1"/>
    <property type="match status" value="1"/>
</dbReference>
<reference evidence="3 4" key="1">
    <citation type="submission" date="2019-11" db="EMBL/GenBank/DDBJ databases">
        <authorList>
            <person name="Li X.-J."/>
            <person name="Feng X.-M."/>
        </authorList>
    </citation>
    <scope>NUCLEOTIDE SEQUENCE [LARGE SCALE GENOMIC DNA]</scope>
    <source>
        <strain evidence="3 4">XMNu-373</strain>
    </source>
</reference>
<name>A0A7K3M0L5_9ACTN</name>
<proteinExistence type="predicted"/>
<dbReference type="InterPro" id="IPR016024">
    <property type="entry name" value="ARM-type_fold"/>
</dbReference>
<evidence type="ECO:0000256" key="1">
    <source>
        <dbReference type="ARBA" id="ARBA00023125"/>
    </source>
</evidence>
<dbReference type="SMART" id="SM00567">
    <property type="entry name" value="EZ_HEAT"/>
    <property type="match status" value="3"/>
</dbReference>
<evidence type="ECO:0000313" key="3">
    <source>
        <dbReference type="EMBL" id="NDL56819.1"/>
    </source>
</evidence>
<dbReference type="SUPFAM" id="SSF48371">
    <property type="entry name" value="ARM repeat"/>
    <property type="match status" value="1"/>
</dbReference>
<accession>A0A7K3M0L5</accession>
<gene>
    <name evidence="3" type="ORF">F7O44_07010</name>
</gene>
<dbReference type="EMBL" id="WLZY01000002">
    <property type="protein sequence ID" value="NDL56819.1"/>
    <property type="molecule type" value="Genomic_DNA"/>
</dbReference>
<sequence>MLIGEVARLSGVSARMLRHYESLGLVAPSGRTTAGYRVYSADDLRRLLYIESLRSLGLSLGDIRHVLEDPGFTPSALIDELIAATTDRIAREEKLLSRLEQVRSASPADWTDVLPTIALLRGLDSEDASRRQRAALASSLGVTAPARLLVEALLAESDPNVAGALRWALARSDENGLDALRPALEAPSPEVRRRAVDAIADITSDETTTLLIEALDDSDGAVRARAALALGVRGESQSVPSLIAMVVDGTNDVEASETLGTLALRHGLTDRITQAVTGQLEHAGVDEPARVRLVHTLAELPGPAANHALTELAQDAQQRVALTARAILLSSPVVDGQDV</sequence>
<dbReference type="PANTHER" id="PTHR30204:SF93">
    <property type="entry name" value="HTH MERR-TYPE DOMAIN-CONTAINING PROTEIN"/>
    <property type="match status" value="1"/>
</dbReference>
<dbReference type="GO" id="GO:0003700">
    <property type="term" value="F:DNA-binding transcription factor activity"/>
    <property type="evidence" value="ECO:0007669"/>
    <property type="project" value="InterPro"/>
</dbReference>
<dbReference type="SMART" id="SM00422">
    <property type="entry name" value="HTH_MERR"/>
    <property type="match status" value="1"/>
</dbReference>